<dbReference type="Gene3D" id="3.10.180.10">
    <property type="entry name" value="2,3-Dihydroxybiphenyl 1,2-Dioxygenase, domain 1"/>
    <property type="match status" value="1"/>
</dbReference>
<dbReference type="OrthoDB" id="9795306at2"/>
<feature type="domain" description="PhnB-like" evidence="1">
    <location>
        <begin position="5"/>
        <end position="128"/>
    </location>
</feature>
<gene>
    <name evidence="2" type="ORF">EJP77_12730</name>
</gene>
<dbReference type="SUPFAM" id="SSF54593">
    <property type="entry name" value="Glyoxalase/Bleomycin resistance protein/Dihydroxybiphenyl dioxygenase"/>
    <property type="match status" value="1"/>
</dbReference>
<dbReference type="PANTHER" id="PTHR33990:SF1">
    <property type="entry name" value="PROTEIN YJDN"/>
    <property type="match status" value="1"/>
</dbReference>
<dbReference type="Pfam" id="PF06983">
    <property type="entry name" value="3-dmu-9_3-mt"/>
    <property type="match status" value="1"/>
</dbReference>
<sequence>MAKLTTYIFSEDARSQAEFYIKALGGEIRSVTTYGDIPGTKEELRDKIINLSFVAAGVHFLMSDFVYDSLRYGNSTTLMLEFESEQEARRAFANLAVDGKVKLPLEPAFWGALFGEIEDKYGIQWMITTEPKANQAP</sequence>
<dbReference type="InterPro" id="IPR028973">
    <property type="entry name" value="PhnB-like"/>
</dbReference>
<dbReference type="InterPro" id="IPR029068">
    <property type="entry name" value="Glyas_Bleomycin-R_OHBP_Dase"/>
</dbReference>
<evidence type="ECO:0000259" key="1">
    <source>
        <dbReference type="Pfam" id="PF06983"/>
    </source>
</evidence>
<accession>A0A3S1D8I3</accession>
<evidence type="ECO:0000313" key="3">
    <source>
        <dbReference type="Proteomes" id="UP000272464"/>
    </source>
</evidence>
<organism evidence="2 3">
    <name type="scientific">Paenibacillus zeisoli</name>
    <dbReference type="NCBI Taxonomy" id="2496267"/>
    <lineage>
        <taxon>Bacteria</taxon>
        <taxon>Bacillati</taxon>
        <taxon>Bacillota</taxon>
        <taxon>Bacilli</taxon>
        <taxon>Bacillales</taxon>
        <taxon>Paenibacillaceae</taxon>
        <taxon>Paenibacillus</taxon>
    </lineage>
</organism>
<evidence type="ECO:0000313" key="2">
    <source>
        <dbReference type="EMBL" id="RUT30678.1"/>
    </source>
</evidence>
<comment type="caution">
    <text evidence="2">The sequence shown here is derived from an EMBL/GenBank/DDBJ whole genome shotgun (WGS) entry which is preliminary data.</text>
</comment>
<proteinExistence type="predicted"/>
<dbReference type="RefSeq" id="WP_127199610.1">
    <property type="nucleotide sequence ID" value="NZ_RZNX01000004.1"/>
</dbReference>
<keyword evidence="3" id="KW-1185">Reference proteome</keyword>
<protein>
    <submittedName>
        <fullName evidence="2">VOC family protein</fullName>
    </submittedName>
</protein>
<dbReference type="EMBL" id="RZNX01000004">
    <property type="protein sequence ID" value="RUT30678.1"/>
    <property type="molecule type" value="Genomic_DNA"/>
</dbReference>
<dbReference type="Proteomes" id="UP000272464">
    <property type="component" value="Unassembled WGS sequence"/>
</dbReference>
<reference evidence="2 3" key="1">
    <citation type="submission" date="2018-12" db="EMBL/GenBank/DDBJ databases">
        <authorList>
            <person name="Sun L."/>
            <person name="Chen Z."/>
        </authorList>
    </citation>
    <scope>NUCLEOTIDE SEQUENCE [LARGE SCALE GENOMIC DNA]</scope>
    <source>
        <strain evidence="2 3">3-5-3</strain>
    </source>
</reference>
<dbReference type="PANTHER" id="PTHR33990">
    <property type="entry name" value="PROTEIN YJDN-RELATED"/>
    <property type="match status" value="1"/>
</dbReference>
<name>A0A3S1D8I3_9BACL</name>
<dbReference type="AlphaFoldDB" id="A0A3S1D8I3"/>
<dbReference type="CDD" id="cd06588">
    <property type="entry name" value="PhnB_like"/>
    <property type="match status" value="1"/>
</dbReference>